<proteinExistence type="predicted"/>
<keyword evidence="2" id="KW-1185">Reference proteome</keyword>
<accession>A0A4Y2TIQ6</accession>
<gene>
    <name evidence="1" type="ORF">AVEN_72865_1</name>
</gene>
<dbReference type="PANTHER" id="PTHR46585">
    <property type="entry name" value="INTEGRASE CORE DOMAIN CONTAINING PROTEIN"/>
    <property type="match status" value="1"/>
</dbReference>
<comment type="caution">
    <text evidence="1">The sequence shown here is derived from an EMBL/GenBank/DDBJ whole genome shotgun (WGS) entry which is preliminary data.</text>
</comment>
<organism evidence="1 2">
    <name type="scientific">Araneus ventricosus</name>
    <name type="common">Orbweaver spider</name>
    <name type="synonym">Epeira ventricosa</name>
    <dbReference type="NCBI Taxonomy" id="182803"/>
    <lineage>
        <taxon>Eukaryota</taxon>
        <taxon>Metazoa</taxon>
        <taxon>Ecdysozoa</taxon>
        <taxon>Arthropoda</taxon>
        <taxon>Chelicerata</taxon>
        <taxon>Arachnida</taxon>
        <taxon>Araneae</taxon>
        <taxon>Araneomorphae</taxon>
        <taxon>Entelegynae</taxon>
        <taxon>Araneoidea</taxon>
        <taxon>Araneidae</taxon>
        <taxon>Araneus</taxon>
    </lineage>
</organism>
<dbReference type="OrthoDB" id="6426073at2759"/>
<protein>
    <submittedName>
        <fullName evidence="1">Uncharacterized protein</fullName>
    </submittedName>
</protein>
<dbReference type="AlphaFoldDB" id="A0A4Y2TIQ6"/>
<name>A0A4Y2TIQ6_ARAVE</name>
<evidence type="ECO:0000313" key="1">
    <source>
        <dbReference type="EMBL" id="GBO00523.1"/>
    </source>
</evidence>
<sequence length="139" mass="16479">MFKYFTFKNAHNYIDVLDQLVYSYNRTYYSSIKRVLVEVNSEDEQDVWLTLHGNMENVERKPCAFKEGDTVRISKAKLTFEKGYETNCTVEQFTVSECVKRNPLVYRVKDLLGEDIQGTFYAQELQKVEKNNNFPIEKY</sequence>
<dbReference type="PANTHER" id="PTHR46585:SF1">
    <property type="entry name" value="CHROMO DOMAIN-CONTAINING PROTEIN"/>
    <property type="match status" value="1"/>
</dbReference>
<reference evidence="1 2" key="1">
    <citation type="journal article" date="2019" name="Sci. Rep.">
        <title>Orb-weaving spider Araneus ventricosus genome elucidates the spidroin gene catalogue.</title>
        <authorList>
            <person name="Kono N."/>
            <person name="Nakamura H."/>
            <person name="Ohtoshi R."/>
            <person name="Moran D.A.P."/>
            <person name="Shinohara A."/>
            <person name="Yoshida Y."/>
            <person name="Fujiwara M."/>
            <person name="Mori M."/>
            <person name="Tomita M."/>
            <person name="Arakawa K."/>
        </authorList>
    </citation>
    <scope>NUCLEOTIDE SEQUENCE [LARGE SCALE GENOMIC DNA]</scope>
</reference>
<dbReference type="Proteomes" id="UP000499080">
    <property type="component" value="Unassembled WGS sequence"/>
</dbReference>
<evidence type="ECO:0000313" key="2">
    <source>
        <dbReference type="Proteomes" id="UP000499080"/>
    </source>
</evidence>
<dbReference type="EMBL" id="BGPR01029002">
    <property type="protein sequence ID" value="GBO00523.1"/>
    <property type="molecule type" value="Genomic_DNA"/>
</dbReference>